<evidence type="ECO:0000313" key="1">
    <source>
        <dbReference type="EMBL" id="AWX72672.1"/>
    </source>
</evidence>
<organism evidence="1 2">
    <name type="scientific">Bacillus velezensis</name>
    <dbReference type="NCBI Taxonomy" id="492670"/>
    <lineage>
        <taxon>Bacteria</taxon>
        <taxon>Bacillati</taxon>
        <taxon>Bacillota</taxon>
        <taxon>Bacilli</taxon>
        <taxon>Bacillales</taxon>
        <taxon>Bacillaceae</taxon>
        <taxon>Bacillus</taxon>
        <taxon>Bacillus amyloliquefaciens group</taxon>
    </lineage>
</organism>
<protein>
    <submittedName>
        <fullName evidence="1">Uncharacterized protein</fullName>
    </submittedName>
</protein>
<evidence type="ECO:0000313" key="2">
    <source>
        <dbReference type="Proteomes" id="UP000250069"/>
    </source>
</evidence>
<dbReference type="EMBL" id="CP030150">
    <property type="protein sequence ID" value="AWX72672.1"/>
    <property type="molecule type" value="Genomic_DNA"/>
</dbReference>
<proteinExistence type="predicted"/>
<dbReference type="AlphaFoldDB" id="A0ABC8D9U3"/>
<reference evidence="1 2" key="1">
    <citation type="submission" date="2018-06" db="EMBL/GenBank/DDBJ databases">
        <title>Complete Genome Sequence of Bacillus velezensis DSYZ, a Plant Growth-Promoting Rhizobacterium with Antifungal Activity.</title>
        <authorList>
            <person name="Du B."/>
            <person name="Ding Y."/>
            <person name="Liu K."/>
            <person name="Yao L."/>
            <person name="Wang C."/>
            <person name="Li H."/>
            <person name="Liu H."/>
        </authorList>
    </citation>
    <scope>NUCLEOTIDE SEQUENCE [LARGE SCALE GENOMIC DNA]</scope>
    <source>
        <strain evidence="1 2">DSYZ</strain>
    </source>
</reference>
<name>A0ABC8D9U3_BACVE</name>
<dbReference type="Proteomes" id="UP000250069">
    <property type="component" value="Chromosome"/>
</dbReference>
<dbReference type="RefSeq" id="WP_062623479.1">
    <property type="nucleotide sequence ID" value="NZ_CP015443.1"/>
</dbReference>
<sequence>MNKTDFEYLNNHLKTLTRLREAGHKCDQEISQVLRCLHKTMFGRELYFPSDRTWSIIENVDKDLQSRFHKKAPKLVLVGNIDRAKGKTTLLMKLSQQNSIPVIVGTSTDDKVYKHLAKEKGISCVIVPADCLSGRRLPNGVYIDSTVTKEQLKMIKELGIEIKGGFHQDEALSSLI</sequence>
<gene>
    <name evidence="1" type="ORF">BVDSYZ_11810</name>
</gene>
<accession>A0ABC8D9U3</accession>